<evidence type="ECO:0000313" key="2">
    <source>
        <dbReference type="EMBL" id="MFC7579923.1"/>
    </source>
</evidence>
<dbReference type="InterPro" id="IPR036196">
    <property type="entry name" value="Ptyr_pPase_sf"/>
</dbReference>
<gene>
    <name evidence="2" type="ORF">ACFQWG_01610</name>
</gene>
<dbReference type="Proteomes" id="UP001596527">
    <property type="component" value="Unassembled WGS sequence"/>
</dbReference>
<keyword evidence="3" id="KW-1185">Reference proteome</keyword>
<dbReference type="SUPFAM" id="SSF52788">
    <property type="entry name" value="Phosphotyrosine protein phosphatases I"/>
    <property type="match status" value="1"/>
</dbReference>
<dbReference type="SMART" id="SM00226">
    <property type="entry name" value="LMWPc"/>
    <property type="match status" value="1"/>
</dbReference>
<dbReference type="InterPro" id="IPR050438">
    <property type="entry name" value="LMW_PTPase"/>
</dbReference>
<accession>A0ABW2SKR2</accession>
<proteinExistence type="predicted"/>
<evidence type="ECO:0000259" key="1">
    <source>
        <dbReference type="SMART" id="SM00226"/>
    </source>
</evidence>
<comment type="caution">
    <text evidence="2">The sequence shown here is derived from an EMBL/GenBank/DDBJ whole genome shotgun (WGS) entry which is preliminary data.</text>
</comment>
<dbReference type="InterPro" id="IPR023485">
    <property type="entry name" value="Ptyr_pPase"/>
</dbReference>
<dbReference type="Pfam" id="PF01451">
    <property type="entry name" value="LMWPc"/>
    <property type="match status" value="1"/>
</dbReference>
<dbReference type="RefSeq" id="WP_380971497.1">
    <property type="nucleotide sequence ID" value="NZ_JBHTEF010000001.1"/>
</dbReference>
<reference evidence="3" key="1">
    <citation type="journal article" date="2019" name="Int. J. Syst. Evol. Microbiol.">
        <title>The Global Catalogue of Microorganisms (GCM) 10K type strain sequencing project: providing services to taxonomists for standard genome sequencing and annotation.</title>
        <authorList>
            <consortium name="The Broad Institute Genomics Platform"/>
            <consortium name="The Broad Institute Genome Sequencing Center for Infectious Disease"/>
            <person name="Wu L."/>
            <person name="Ma J."/>
        </authorList>
    </citation>
    <scope>NUCLEOTIDE SEQUENCE [LARGE SCALE GENOMIC DNA]</scope>
    <source>
        <strain evidence="3">CCUG 56698</strain>
    </source>
</reference>
<evidence type="ECO:0000313" key="3">
    <source>
        <dbReference type="Proteomes" id="UP001596527"/>
    </source>
</evidence>
<dbReference type="PANTHER" id="PTHR11717:SF31">
    <property type="entry name" value="LOW MOLECULAR WEIGHT PROTEIN-TYROSINE-PHOSPHATASE ETP-RELATED"/>
    <property type="match status" value="1"/>
</dbReference>
<organism evidence="2 3">
    <name type="scientific">Schaalia naturae</name>
    <dbReference type="NCBI Taxonomy" id="635203"/>
    <lineage>
        <taxon>Bacteria</taxon>
        <taxon>Bacillati</taxon>
        <taxon>Actinomycetota</taxon>
        <taxon>Actinomycetes</taxon>
        <taxon>Actinomycetales</taxon>
        <taxon>Actinomycetaceae</taxon>
        <taxon>Schaalia</taxon>
    </lineage>
</organism>
<dbReference type="EMBL" id="JBHTEF010000001">
    <property type="protein sequence ID" value="MFC7579923.1"/>
    <property type="molecule type" value="Genomic_DNA"/>
</dbReference>
<dbReference type="PANTHER" id="PTHR11717">
    <property type="entry name" value="LOW MOLECULAR WEIGHT PROTEIN TYROSINE PHOSPHATASE"/>
    <property type="match status" value="1"/>
</dbReference>
<sequence>MGSQAPAWLRLTSGGTAPDGDEDDAPAPRTAPRVLFVCTGNICRSAFAAASLRHLLGTGSLVQVSSAGIMALAGHPMDGLMAAEARRLGIEDTSHTARQLTGRRLKEATLVLVFGPEHAEWITSNHPEHLGKVAGLGQVASALDAAPRHALLPLSDLPGLAGGHRAPGDRDWIPDPYRRGPAAARAAAERIAACTALLAVQVDWSR</sequence>
<dbReference type="Gene3D" id="3.40.50.2300">
    <property type="match status" value="1"/>
</dbReference>
<feature type="domain" description="Phosphotyrosine protein phosphatase I" evidence="1">
    <location>
        <begin position="32"/>
        <end position="201"/>
    </location>
</feature>
<protein>
    <recommendedName>
        <fullName evidence="1">Phosphotyrosine protein phosphatase I domain-containing protein</fullName>
    </recommendedName>
</protein>
<name>A0ABW2SKR2_9ACTO</name>